<protein>
    <submittedName>
        <fullName evidence="2">Uncharacterized protein</fullName>
    </submittedName>
</protein>
<evidence type="ECO:0000313" key="2">
    <source>
        <dbReference type="EMBL" id="MCD7462145.1"/>
    </source>
</evidence>
<organism evidence="2 3">
    <name type="scientific">Datura stramonium</name>
    <name type="common">Jimsonweed</name>
    <name type="synonym">Common thornapple</name>
    <dbReference type="NCBI Taxonomy" id="4076"/>
    <lineage>
        <taxon>Eukaryota</taxon>
        <taxon>Viridiplantae</taxon>
        <taxon>Streptophyta</taxon>
        <taxon>Embryophyta</taxon>
        <taxon>Tracheophyta</taxon>
        <taxon>Spermatophyta</taxon>
        <taxon>Magnoliopsida</taxon>
        <taxon>eudicotyledons</taxon>
        <taxon>Gunneridae</taxon>
        <taxon>Pentapetalae</taxon>
        <taxon>asterids</taxon>
        <taxon>lamiids</taxon>
        <taxon>Solanales</taxon>
        <taxon>Solanaceae</taxon>
        <taxon>Solanoideae</taxon>
        <taxon>Datureae</taxon>
        <taxon>Datura</taxon>
    </lineage>
</organism>
<name>A0ABS8STN5_DATST</name>
<gene>
    <name evidence="2" type="ORF">HAX54_047861</name>
</gene>
<sequence length="110" mass="12750">MKGRDLARVMRVFTRLPNWSPELAAACEGQENSMERWWFNSMLFKKEFERRCGLNKSMGVLGLLKIPVKIRRKVKNIHSWGIRTILVAVMLIIYSALKTFGISSLMTLFS</sequence>
<keyword evidence="3" id="KW-1185">Reference proteome</keyword>
<proteinExistence type="predicted"/>
<dbReference type="EMBL" id="JACEIK010000781">
    <property type="protein sequence ID" value="MCD7462145.1"/>
    <property type="molecule type" value="Genomic_DNA"/>
</dbReference>
<accession>A0ABS8STN5</accession>
<evidence type="ECO:0000256" key="1">
    <source>
        <dbReference type="SAM" id="Phobius"/>
    </source>
</evidence>
<evidence type="ECO:0000313" key="3">
    <source>
        <dbReference type="Proteomes" id="UP000823775"/>
    </source>
</evidence>
<feature type="transmembrane region" description="Helical" evidence="1">
    <location>
        <begin position="80"/>
        <end position="97"/>
    </location>
</feature>
<reference evidence="2 3" key="1">
    <citation type="journal article" date="2021" name="BMC Genomics">
        <title>Datura genome reveals duplications of psychoactive alkaloid biosynthetic genes and high mutation rate following tissue culture.</title>
        <authorList>
            <person name="Rajewski A."/>
            <person name="Carter-House D."/>
            <person name="Stajich J."/>
            <person name="Litt A."/>
        </authorList>
    </citation>
    <scope>NUCLEOTIDE SEQUENCE [LARGE SCALE GENOMIC DNA]</scope>
    <source>
        <strain evidence="2">AR-01</strain>
    </source>
</reference>
<keyword evidence="1" id="KW-0472">Membrane</keyword>
<dbReference type="Proteomes" id="UP000823775">
    <property type="component" value="Unassembled WGS sequence"/>
</dbReference>
<keyword evidence="1" id="KW-1133">Transmembrane helix</keyword>
<comment type="caution">
    <text evidence="2">The sequence shown here is derived from an EMBL/GenBank/DDBJ whole genome shotgun (WGS) entry which is preliminary data.</text>
</comment>
<keyword evidence="1" id="KW-0812">Transmembrane</keyword>